<feature type="region of interest" description="Disordered" evidence="1">
    <location>
        <begin position="81"/>
        <end position="121"/>
    </location>
</feature>
<proteinExistence type="predicted"/>
<dbReference type="AlphaFoldDB" id="A0A9P3EXL1"/>
<dbReference type="Proteomes" id="UP001043456">
    <property type="component" value="Unassembled WGS sequence"/>
</dbReference>
<evidence type="ECO:0000256" key="1">
    <source>
        <dbReference type="SAM" id="MobiDB-lite"/>
    </source>
</evidence>
<evidence type="ECO:0000313" key="3">
    <source>
        <dbReference type="Proteomes" id="UP001043456"/>
    </source>
</evidence>
<dbReference type="RefSeq" id="XP_043159661.1">
    <property type="nucleotide sequence ID" value="XM_043303726.1"/>
</dbReference>
<accession>A0A9P3EXL1</accession>
<dbReference type="GeneID" id="67006453"/>
<keyword evidence="3" id="KW-1185">Reference proteome</keyword>
<gene>
    <name evidence="2" type="ORF">Asppvi_007843</name>
</gene>
<protein>
    <submittedName>
        <fullName evidence="2">Uncharacterized protein</fullName>
    </submittedName>
</protein>
<dbReference type="OrthoDB" id="4483681at2759"/>
<name>A0A9P3EXL1_9EURO</name>
<organism evidence="2 3">
    <name type="scientific">Aspergillus pseudoviridinutans</name>
    <dbReference type="NCBI Taxonomy" id="1517512"/>
    <lineage>
        <taxon>Eukaryota</taxon>
        <taxon>Fungi</taxon>
        <taxon>Dikarya</taxon>
        <taxon>Ascomycota</taxon>
        <taxon>Pezizomycotina</taxon>
        <taxon>Eurotiomycetes</taxon>
        <taxon>Eurotiomycetidae</taxon>
        <taxon>Eurotiales</taxon>
        <taxon>Aspergillaceae</taxon>
        <taxon>Aspergillus</taxon>
        <taxon>Aspergillus subgen. Fumigati</taxon>
    </lineage>
</organism>
<comment type="caution">
    <text evidence="2">The sequence shown here is derived from an EMBL/GenBank/DDBJ whole genome shotgun (WGS) entry which is preliminary data.</text>
</comment>
<feature type="compositionally biased region" description="Basic and acidic residues" evidence="1">
    <location>
        <begin position="91"/>
        <end position="113"/>
    </location>
</feature>
<sequence length="138" mass="15079">MQGTEVTLPEFTKVQVIVRVPKRSGPPTEWTASGFTVPEYIEDEGFGAIQIVLYGQDGASDGDSSNPNDENKHTIKLLVNMQEADPVHIGQTRDGDATDSGADRNAREPKRFDTLMAKPSGPNIIKRLHGSRHATFGF</sequence>
<evidence type="ECO:0000313" key="2">
    <source>
        <dbReference type="EMBL" id="GIJ88915.1"/>
    </source>
</evidence>
<reference evidence="2 3" key="1">
    <citation type="submission" date="2018-10" db="EMBL/GenBank/DDBJ databases">
        <title>Pan-genome distribution and transcriptional activeness of fungal secondary metabolism genes in Aspergillus section Fumigati.</title>
        <authorList>
            <person name="Takahashi H."/>
            <person name="Umemura M."/>
            <person name="Ninomiya A."/>
            <person name="Kusuya Y."/>
            <person name="Urayama S."/>
            <person name="Shimizu M."/>
            <person name="Watanabe A."/>
            <person name="Kamei K."/>
            <person name="Yaguchi T."/>
            <person name="Hagiwara D."/>
        </authorList>
    </citation>
    <scope>NUCLEOTIDE SEQUENCE [LARGE SCALE GENOMIC DNA]</scope>
    <source>
        <strain evidence="2 3">IFM 55266</strain>
    </source>
</reference>
<dbReference type="EMBL" id="BHVY01000005">
    <property type="protein sequence ID" value="GIJ88915.1"/>
    <property type="molecule type" value="Genomic_DNA"/>
</dbReference>